<dbReference type="PANTHER" id="PTHR42743:SF11">
    <property type="entry name" value="AMINODEOXYCHORISMATE LYASE"/>
    <property type="match status" value="1"/>
</dbReference>
<dbReference type="InterPro" id="IPR001544">
    <property type="entry name" value="Aminotrans_IV"/>
</dbReference>
<comment type="similarity">
    <text evidence="1">Belongs to the class-IV pyridoxal-phosphate-dependent aminotransferase family.</text>
</comment>
<dbReference type="Gene3D" id="3.20.10.10">
    <property type="entry name" value="D-amino Acid Aminotransferase, subunit A, domain 2"/>
    <property type="match status" value="1"/>
</dbReference>
<evidence type="ECO:0008006" key="4">
    <source>
        <dbReference type="Google" id="ProtNLM"/>
    </source>
</evidence>
<dbReference type="AlphaFoldDB" id="A0A427YQY8"/>
<gene>
    <name evidence="2" type="ORF">EHS25_007845</name>
</gene>
<dbReference type="OrthoDB" id="25921at2759"/>
<reference evidence="2 3" key="1">
    <citation type="submission" date="2018-11" db="EMBL/GenBank/DDBJ databases">
        <title>Genome sequence of Saitozyma podzolica DSM 27192.</title>
        <authorList>
            <person name="Aliyu H."/>
            <person name="Gorte O."/>
            <person name="Ochsenreither K."/>
        </authorList>
    </citation>
    <scope>NUCLEOTIDE SEQUENCE [LARGE SCALE GENOMIC DNA]</scope>
    <source>
        <strain evidence="2 3">DSM 27192</strain>
    </source>
</reference>
<dbReference type="Proteomes" id="UP000279259">
    <property type="component" value="Unassembled WGS sequence"/>
</dbReference>
<dbReference type="InterPro" id="IPR050571">
    <property type="entry name" value="Class-IV_PLP-Dep_Aminotrnsfr"/>
</dbReference>
<evidence type="ECO:0000313" key="2">
    <source>
        <dbReference type="EMBL" id="RSH93489.1"/>
    </source>
</evidence>
<evidence type="ECO:0000313" key="3">
    <source>
        <dbReference type="Proteomes" id="UP000279259"/>
    </source>
</evidence>
<name>A0A427YQY8_9TREE</name>
<comment type="caution">
    <text evidence="2">The sequence shown here is derived from an EMBL/GenBank/DDBJ whole genome shotgun (WGS) entry which is preliminary data.</text>
</comment>
<accession>A0A427YQY8</accession>
<dbReference type="PANTHER" id="PTHR42743">
    <property type="entry name" value="AMINO-ACID AMINOTRANSFERASE"/>
    <property type="match status" value="1"/>
</dbReference>
<dbReference type="InterPro" id="IPR036038">
    <property type="entry name" value="Aminotransferase-like"/>
</dbReference>
<dbReference type="STRING" id="1890683.A0A427YQY8"/>
<dbReference type="GO" id="GO:0046394">
    <property type="term" value="P:carboxylic acid biosynthetic process"/>
    <property type="evidence" value="ECO:0007669"/>
    <property type="project" value="UniProtKB-ARBA"/>
</dbReference>
<protein>
    <recommendedName>
        <fullName evidence="4">Aminotransferase class IV</fullName>
    </recommendedName>
</protein>
<proteinExistence type="inferred from homology"/>
<keyword evidence="3" id="KW-1185">Reference proteome</keyword>
<dbReference type="InterPro" id="IPR043131">
    <property type="entry name" value="BCAT-like_N"/>
</dbReference>
<dbReference type="SUPFAM" id="SSF56752">
    <property type="entry name" value="D-aminoacid aminotransferase-like PLP-dependent enzymes"/>
    <property type="match status" value="1"/>
</dbReference>
<dbReference type="Gene3D" id="3.30.470.10">
    <property type="match status" value="1"/>
</dbReference>
<dbReference type="GO" id="GO:0003824">
    <property type="term" value="F:catalytic activity"/>
    <property type="evidence" value="ECO:0007669"/>
    <property type="project" value="InterPro"/>
</dbReference>
<sequence length="368" mass="40178">MPAATHAIVPDKRNESILIGMRDGVTGTIKLVPKAEATVSVFDSAFMLGDGIWEGIRSKRGVIQFAKDHMNRLFESAKAMYMDMGCSKSELLEMIHRTVDENVGCLASGTADEENMSDSEDIHIRLMVSRGLKDTPHQNPRSTIGLPLIVIIPEYKKPDPAVHTRGIKLVTVHLKTGFRWNHMSKATDIQACIQANVLGADEALMLDDRGYVKTCNSTNFMIVREGTGEDEGTLVVWSPTKNNQMQGITRRRTIEVCRAAGIKVYEQDFSLTEVYGAVEAFCCGTFPAQLPVTHVDGRQIGDGAAPGAMVAHIQKLYAAHVKEDIGRGREAVTAEVAQSDLPWSARALKMLGRLPVNGASGSYSNGHK</sequence>
<organism evidence="2 3">
    <name type="scientific">Saitozyma podzolica</name>
    <dbReference type="NCBI Taxonomy" id="1890683"/>
    <lineage>
        <taxon>Eukaryota</taxon>
        <taxon>Fungi</taxon>
        <taxon>Dikarya</taxon>
        <taxon>Basidiomycota</taxon>
        <taxon>Agaricomycotina</taxon>
        <taxon>Tremellomycetes</taxon>
        <taxon>Tremellales</taxon>
        <taxon>Trimorphomycetaceae</taxon>
        <taxon>Saitozyma</taxon>
    </lineage>
</organism>
<dbReference type="Pfam" id="PF01063">
    <property type="entry name" value="Aminotran_4"/>
    <property type="match status" value="1"/>
</dbReference>
<dbReference type="EMBL" id="RSCD01000004">
    <property type="protein sequence ID" value="RSH93489.1"/>
    <property type="molecule type" value="Genomic_DNA"/>
</dbReference>
<evidence type="ECO:0000256" key="1">
    <source>
        <dbReference type="ARBA" id="ARBA00009320"/>
    </source>
</evidence>
<dbReference type="InterPro" id="IPR043132">
    <property type="entry name" value="BCAT-like_C"/>
</dbReference>